<dbReference type="InterPro" id="IPR036291">
    <property type="entry name" value="NAD(P)-bd_dom_sf"/>
</dbReference>
<protein>
    <submittedName>
        <fullName evidence="2">CDP-paratose 2-epimerase</fullName>
    </submittedName>
</protein>
<sequence>MSAPRRVVVLGASGFLGSAVVRELAADRTVRVRAVSRRPVPLPERLAGRVEVLTGDLTERDVLARAVAGADAVLPFTARIRGASGWRLSEDDREAERVNVGLVRDLVALLAEGSPGPGGPPSVVFPASNTQVGRVTTERIDGSEPDRPEGVYDRQKHAAESLLKQAAAQGLARAVSLRLPPVYGPGTATADDRGVVSTMIRRALAGEPLTMWHDGTVRRDLLYVEDAARAFTTALAHAEALSGRHFLIGTGRARPLGEVFGAVAQAVSRHTGAEPVPVVSVEPPPHADPTDFRSLEVDPSAFTAATGWRARTALDEALDRTVSAVAHGAGAASRS</sequence>
<dbReference type="InterPro" id="IPR050177">
    <property type="entry name" value="Lipid_A_modif_metabolic_enz"/>
</dbReference>
<dbReference type="RefSeq" id="WP_199807578.1">
    <property type="nucleotide sequence ID" value="NZ_BMRU01000028.1"/>
</dbReference>
<evidence type="ECO:0000313" key="2">
    <source>
        <dbReference type="EMBL" id="GHI11657.1"/>
    </source>
</evidence>
<gene>
    <name evidence="2" type="ORF">Scinn_11200</name>
</gene>
<comment type="caution">
    <text evidence="2">The sequence shown here is derived from an EMBL/GenBank/DDBJ whole genome shotgun (WGS) entry which is preliminary data.</text>
</comment>
<evidence type="ECO:0000259" key="1">
    <source>
        <dbReference type="Pfam" id="PF01370"/>
    </source>
</evidence>
<dbReference type="GeneID" id="86957373"/>
<dbReference type="PANTHER" id="PTHR43245">
    <property type="entry name" value="BIFUNCTIONAL POLYMYXIN RESISTANCE PROTEIN ARNA"/>
    <property type="match status" value="1"/>
</dbReference>
<accession>A0ABQ3NFU5</accession>
<dbReference type="PANTHER" id="PTHR43245:SF55">
    <property type="entry name" value="NAD(P)-BINDING DOMAIN-CONTAINING PROTEIN"/>
    <property type="match status" value="1"/>
</dbReference>
<evidence type="ECO:0000313" key="3">
    <source>
        <dbReference type="Proteomes" id="UP000660554"/>
    </source>
</evidence>
<reference evidence="3" key="1">
    <citation type="submission" date="2020-09" db="EMBL/GenBank/DDBJ databases">
        <title>Whole genome shotgun sequence of Streptomyces cinnamonensis NBRC 15873.</title>
        <authorList>
            <person name="Komaki H."/>
            <person name="Tamura T."/>
        </authorList>
    </citation>
    <scope>NUCLEOTIDE SEQUENCE [LARGE SCALE GENOMIC DNA]</scope>
    <source>
        <strain evidence="3">NBRC 15873</strain>
    </source>
</reference>
<keyword evidence="3" id="KW-1185">Reference proteome</keyword>
<dbReference type="InterPro" id="IPR001509">
    <property type="entry name" value="Epimerase_deHydtase"/>
</dbReference>
<feature type="domain" description="NAD-dependent epimerase/dehydratase" evidence="1">
    <location>
        <begin position="7"/>
        <end position="249"/>
    </location>
</feature>
<proteinExistence type="predicted"/>
<name>A0ABQ3NFU5_STRVG</name>
<dbReference type="EMBL" id="BNDV01000002">
    <property type="protein sequence ID" value="GHI11657.1"/>
    <property type="molecule type" value="Genomic_DNA"/>
</dbReference>
<dbReference type="Pfam" id="PF01370">
    <property type="entry name" value="Epimerase"/>
    <property type="match status" value="1"/>
</dbReference>
<dbReference type="Gene3D" id="3.40.50.720">
    <property type="entry name" value="NAD(P)-binding Rossmann-like Domain"/>
    <property type="match status" value="1"/>
</dbReference>
<dbReference type="SUPFAM" id="SSF51735">
    <property type="entry name" value="NAD(P)-binding Rossmann-fold domains"/>
    <property type="match status" value="1"/>
</dbReference>
<organism evidence="2 3">
    <name type="scientific">Streptomyces virginiae</name>
    <name type="common">Streptomyces cinnamonensis</name>
    <dbReference type="NCBI Taxonomy" id="1961"/>
    <lineage>
        <taxon>Bacteria</taxon>
        <taxon>Bacillati</taxon>
        <taxon>Actinomycetota</taxon>
        <taxon>Actinomycetes</taxon>
        <taxon>Kitasatosporales</taxon>
        <taxon>Streptomycetaceae</taxon>
        <taxon>Streptomyces</taxon>
    </lineage>
</organism>
<dbReference type="Proteomes" id="UP000660554">
    <property type="component" value="Unassembled WGS sequence"/>
</dbReference>